<dbReference type="InterPro" id="IPR036866">
    <property type="entry name" value="RibonucZ/Hydroxyglut_hydro"/>
</dbReference>
<reference evidence="2" key="2">
    <citation type="submission" date="2021-04" db="EMBL/GenBank/DDBJ databases">
        <authorList>
            <person name="Gilroy R."/>
        </authorList>
    </citation>
    <scope>NUCLEOTIDE SEQUENCE</scope>
    <source>
        <strain evidence="2">CHK183-5548</strain>
    </source>
</reference>
<dbReference type="InterPro" id="IPR050114">
    <property type="entry name" value="UPF0173_UPF0282_UlaG_hydrolase"/>
</dbReference>
<dbReference type="PANTHER" id="PTHR43546:SF3">
    <property type="entry name" value="UPF0173 METAL-DEPENDENT HYDROLASE MJ1163"/>
    <property type="match status" value="1"/>
</dbReference>
<sequence length="288" mass="33550">MEKKHRAVFPTPYRSTETSECIRFRYIYCQCYEIVLPGGVTIVTDPFISGAVDDFTIDDLSGADYIILSHTHFDHDMDTRKIWDKFHGRIICLKEVAMDIADFFDIPYSNIYAVSENCTYYMPDFTFQTFHGLHDNRKAREGTDKKPSEQGDTTLKRFGIEGHFHLDCMGAMFMMNWVLTTKNNFKIAFHAGQDFDEYARHMMEIRPNIMIRHRIRTCSPAEYARQCEAAGVQYIMPWHHSNALITGEDLNAYFEEVNAELKKKGSLAKAFNPDPYQWYQLYLGIQTC</sequence>
<dbReference type="InterPro" id="IPR001279">
    <property type="entry name" value="Metallo-B-lactamas"/>
</dbReference>
<feature type="domain" description="Metallo-beta-lactamase" evidence="1">
    <location>
        <begin position="29"/>
        <end position="108"/>
    </location>
</feature>
<accession>A0A9D2PD32</accession>
<dbReference type="AlphaFoldDB" id="A0A9D2PD32"/>
<evidence type="ECO:0000313" key="3">
    <source>
        <dbReference type="Proteomes" id="UP000823883"/>
    </source>
</evidence>
<evidence type="ECO:0000259" key="1">
    <source>
        <dbReference type="Pfam" id="PF00753"/>
    </source>
</evidence>
<name>A0A9D2PD32_9FIRM</name>
<comment type="caution">
    <text evidence="2">The sequence shown here is derived from an EMBL/GenBank/DDBJ whole genome shotgun (WGS) entry which is preliminary data.</text>
</comment>
<reference evidence="2" key="1">
    <citation type="journal article" date="2021" name="PeerJ">
        <title>Extensive microbial diversity within the chicken gut microbiome revealed by metagenomics and culture.</title>
        <authorList>
            <person name="Gilroy R."/>
            <person name="Ravi A."/>
            <person name="Getino M."/>
            <person name="Pursley I."/>
            <person name="Horton D.L."/>
            <person name="Alikhan N.F."/>
            <person name="Baker D."/>
            <person name="Gharbi K."/>
            <person name="Hall N."/>
            <person name="Watson M."/>
            <person name="Adriaenssens E.M."/>
            <person name="Foster-Nyarko E."/>
            <person name="Jarju S."/>
            <person name="Secka A."/>
            <person name="Antonio M."/>
            <person name="Oren A."/>
            <person name="Chaudhuri R.R."/>
            <person name="La Ragione R."/>
            <person name="Hildebrand F."/>
            <person name="Pallen M.J."/>
        </authorList>
    </citation>
    <scope>NUCLEOTIDE SEQUENCE</scope>
    <source>
        <strain evidence="2">CHK183-5548</strain>
    </source>
</reference>
<dbReference type="Proteomes" id="UP000823883">
    <property type="component" value="Unassembled WGS sequence"/>
</dbReference>
<dbReference type="EMBL" id="DWWL01000031">
    <property type="protein sequence ID" value="HJC47408.1"/>
    <property type="molecule type" value="Genomic_DNA"/>
</dbReference>
<dbReference type="CDD" id="cd06262">
    <property type="entry name" value="metallo-hydrolase-like_MBL-fold"/>
    <property type="match status" value="1"/>
</dbReference>
<dbReference type="SUPFAM" id="SSF56281">
    <property type="entry name" value="Metallo-hydrolase/oxidoreductase"/>
    <property type="match status" value="1"/>
</dbReference>
<organism evidence="2 3">
    <name type="scientific">Candidatus Lachnoclostridium pullistercoris</name>
    <dbReference type="NCBI Taxonomy" id="2838632"/>
    <lineage>
        <taxon>Bacteria</taxon>
        <taxon>Bacillati</taxon>
        <taxon>Bacillota</taxon>
        <taxon>Clostridia</taxon>
        <taxon>Lachnospirales</taxon>
        <taxon>Lachnospiraceae</taxon>
    </lineage>
</organism>
<evidence type="ECO:0000313" key="2">
    <source>
        <dbReference type="EMBL" id="HJC47408.1"/>
    </source>
</evidence>
<dbReference type="Gene3D" id="3.60.15.10">
    <property type="entry name" value="Ribonuclease Z/Hydroxyacylglutathione hydrolase-like"/>
    <property type="match status" value="1"/>
</dbReference>
<dbReference type="Pfam" id="PF00753">
    <property type="entry name" value="Lactamase_B"/>
    <property type="match status" value="1"/>
</dbReference>
<proteinExistence type="predicted"/>
<protein>
    <submittedName>
        <fullName evidence="2">MBL fold metallo-hydrolase</fullName>
    </submittedName>
</protein>
<gene>
    <name evidence="2" type="ORF">IAA04_05090</name>
</gene>
<dbReference type="PANTHER" id="PTHR43546">
    <property type="entry name" value="UPF0173 METAL-DEPENDENT HYDROLASE MJ1163-RELATED"/>
    <property type="match status" value="1"/>
</dbReference>